<name>A0A395JSY1_9GAMM</name>
<organism evidence="10 11">
    <name type="scientific">Arenicella xantha</name>
    <dbReference type="NCBI Taxonomy" id="644221"/>
    <lineage>
        <taxon>Bacteria</taxon>
        <taxon>Pseudomonadati</taxon>
        <taxon>Pseudomonadota</taxon>
        <taxon>Gammaproteobacteria</taxon>
        <taxon>Arenicellales</taxon>
        <taxon>Arenicellaceae</taxon>
        <taxon>Arenicella</taxon>
    </lineage>
</organism>
<dbReference type="InterPro" id="IPR036510">
    <property type="entry name" value="Ribosomal_bS20_sf"/>
</dbReference>
<dbReference type="SUPFAM" id="SSF46992">
    <property type="entry name" value="Ribosomal protein S20"/>
    <property type="match status" value="1"/>
</dbReference>
<keyword evidence="11" id="KW-1185">Reference proteome</keyword>
<comment type="similarity">
    <text evidence="2 8">Belongs to the bacterial ribosomal protein bS20 family.</text>
</comment>
<dbReference type="PANTHER" id="PTHR33398:SF1">
    <property type="entry name" value="SMALL RIBOSOMAL SUBUNIT PROTEIN BS20C"/>
    <property type="match status" value="1"/>
</dbReference>
<dbReference type="EMBL" id="QNRT01000001">
    <property type="protein sequence ID" value="RBP52668.1"/>
    <property type="molecule type" value="Genomic_DNA"/>
</dbReference>
<proteinExistence type="inferred from homology"/>
<keyword evidence="6 8" id="KW-0687">Ribonucleoprotein</keyword>
<dbReference type="GO" id="GO:0003735">
    <property type="term" value="F:structural constituent of ribosome"/>
    <property type="evidence" value="ECO:0007669"/>
    <property type="project" value="InterPro"/>
</dbReference>
<dbReference type="GO" id="GO:0006412">
    <property type="term" value="P:translation"/>
    <property type="evidence" value="ECO:0007669"/>
    <property type="project" value="UniProtKB-UniRule"/>
</dbReference>
<evidence type="ECO:0000256" key="2">
    <source>
        <dbReference type="ARBA" id="ARBA00007634"/>
    </source>
</evidence>
<dbReference type="AlphaFoldDB" id="A0A395JSY1"/>
<dbReference type="HAMAP" id="MF_00500">
    <property type="entry name" value="Ribosomal_bS20"/>
    <property type="match status" value="1"/>
</dbReference>
<sequence length="88" mass="9760">MANSPQARKRAKQNSVRRLRNHSQRSAVRTAIKKLDAAIEAGDQAVANEAYVASVSMIDKATIKGLHHKNRAARLKSRLNKRVKEMAA</sequence>
<dbReference type="Pfam" id="PF01649">
    <property type="entry name" value="Ribosomal_S20p"/>
    <property type="match status" value="1"/>
</dbReference>
<evidence type="ECO:0000313" key="11">
    <source>
        <dbReference type="Proteomes" id="UP000253083"/>
    </source>
</evidence>
<keyword evidence="4 8" id="KW-0694">RNA-binding</keyword>
<comment type="caution">
    <text evidence="10">The sequence shown here is derived from an EMBL/GenBank/DDBJ whole genome shotgun (WGS) entry which is preliminary data.</text>
</comment>
<evidence type="ECO:0000256" key="7">
    <source>
        <dbReference type="ARBA" id="ARBA00035136"/>
    </source>
</evidence>
<dbReference type="Proteomes" id="UP000253083">
    <property type="component" value="Unassembled WGS sequence"/>
</dbReference>
<evidence type="ECO:0000256" key="4">
    <source>
        <dbReference type="ARBA" id="ARBA00022884"/>
    </source>
</evidence>
<dbReference type="InParanoid" id="A0A395JSY1"/>
<dbReference type="NCBIfam" id="TIGR00029">
    <property type="entry name" value="S20"/>
    <property type="match status" value="1"/>
</dbReference>
<comment type="function">
    <text evidence="1 8">Binds directly to 16S ribosomal RNA.</text>
</comment>
<protein>
    <recommendedName>
        <fullName evidence="7 8">Small ribosomal subunit protein bS20</fullName>
    </recommendedName>
</protein>
<evidence type="ECO:0000256" key="9">
    <source>
        <dbReference type="SAM" id="MobiDB-lite"/>
    </source>
</evidence>
<dbReference type="GO" id="GO:0005829">
    <property type="term" value="C:cytosol"/>
    <property type="evidence" value="ECO:0007669"/>
    <property type="project" value="TreeGrafter"/>
</dbReference>
<evidence type="ECO:0000256" key="8">
    <source>
        <dbReference type="HAMAP-Rule" id="MF_00500"/>
    </source>
</evidence>
<accession>A0A395JSY1</accession>
<dbReference type="GO" id="GO:0015935">
    <property type="term" value="C:small ribosomal subunit"/>
    <property type="evidence" value="ECO:0007669"/>
    <property type="project" value="TreeGrafter"/>
</dbReference>
<evidence type="ECO:0000256" key="3">
    <source>
        <dbReference type="ARBA" id="ARBA00022730"/>
    </source>
</evidence>
<evidence type="ECO:0000313" key="10">
    <source>
        <dbReference type="EMBL" id="RBP52668.1"/>
    </source>
</evidence>
<reference evidence="10 11" key="1">
    <citation type="submission" date="2018-06" db="EMBL/GenBank/DDBJ databases">
        <title>Genomic Encyclopedia of Type Strains, Phase IV (KMG-IV): sequencing the most valuable type-strain genomes for metagenomic binning, comparative biology and taxonomic classification.</title>
        <authorList>
            <person name="Goeker M."/>
        </authorList>
    </citation>
    <scope>NUCLEOTIDE SEQUENCE [LARGE SCALE GENOMIC DNA]</scope>
    <source>
        <strain evidence="10 11">DSM 24032</strain>
    </source>
</reference>
<gene>
    <name evidence="8" type="primary">rpsT</name>
    <name evidence="10" type="ORF">DFR28_10150</name>
</gene>
<dbReference type="GO" id="GO:0070181">
    <property type="term" value="F:small ribosomal subunit rRNA binding"/>
    <property type="evidence" value="ECO:0007669"/>
    <property type="project" value="TreeGrafter"/>
</dbReference>
<evidence type="ECO:0000256" key="5">
    <source>
        <dbReference type="ARBA" id="ARBA00022980"/>
    </source>
</evidence>
<keyword evidence="3 8" id="KW-0699">rRNA-binding</keyword>
<feature type="compositionally biased region" description="Basic residues" evidence="9">
    <location>
        <begin position="7"/>
        <end position="23"/>
    </location>
</feature>
<dbReference type="FunCoup" id="A0A395JSY1">
    <property type="interactions" value="566"/>
</dbReference>
<dbReference type="Gene3D" id="1.20.58.110">
    <property type="entry name" value="Ribosomal protein S20"/>
    <property type="match status" value="1"/>
</dbReference>
<dbReference type="PANTHER" id="PTHR33398">
    <property type="entry name" value="30S RIBOSOMAL PROTEIN S20"/>
    <property type="match status" value="1"/>
</dbReference>
<evidence type="ECO:0000256" key="6">
    <source>
        <dbReference type="ARBA" id="ARBA00023274"/>
    </source>
</evidence>
<dbReference type="FunFam" id="1.20.58.110:FF:000001">
    <property type="entry name" value="30S ribosomal protein S20"/>
    <property type="match status" value="1"/>
</dbReference>
<dbReference type="RefSeq" id="WP_113952298.1">
    <property type="nucleotide sequence ID" value="NZ_QNRT01000001.1"/>
</dbReference>
<feature type="region of interest" description="Disordered" evidence="9">
    <location>
        <begin position="1"/>
        <end position="27"/>
    </location>
</feature>
<evidence type="ECO:0000256" key="1">
    <source>
        <dbReference type="ARBA" id="ARBA00003134"/>
    </source>
</evidence>
<keyword evidence="5 8" id="KW-0689">Ribosomal protein</keyword>
<dbReference type="InterPro" id="IPR002583">
    <property type="entry name" value="Ribosomal_bS20"/>
</dbReference>
<dbReference type="OrthoDB" id="9807974at2"/>